<dbReference type="STRING" id="1121884.SAMN02745131_02503"/>
<evidence type="ECO:0000256" key="3">
    <source>
        <dbReference type="ARBA" id="ARBA00022840"/>
    </source>
</evidence>
<dbReference type="Gene3D" id="3.90.640.10">
    <property type="entry name" value="Actin, Chain A, domain 4"/>
    <property type="match status" value="1"/>
</dbReference>
<accession>A0A1M5BAW4</accession>
<dbReference type="SUPFAM" id="SSF53067">
    <property type="entry name" value="Actin-like ATPase domain"/>
    <property type="match status" value="2"/>
</dbReference>
<evidence type="ECO:0000313" key="6">
    <source>
        <dbReference type="Proteomes" id="UP000184048"/>
    </source>
</evidence>
<name>A0A1M5BAW4_9BACT</name>
<dbReference type="SUPFAM" id="SSF100920">
    <property type="entry name" value="Heat shock protein 70kD (HSP70), peptide-binding domain"/>
    <property type="match status" value="1"/>
</dbReference>
<dbReference type="GO" id="GO:0005524">
    <property type="term" value="F:ATP binding"/>
    <property type="evidence" value="ECO:0007669"/>
    <property type="project" value="UniProtKB-KW"/>
</dbReference>
<dbReference type="Proteomes" id="UP000184048">
    <property type="component" value="Unassembled WGS sequence"/>
</dbReference>
<dbReference type="Gene3D" id="3.30.420.40">
    <property type="match status" value="2"/>
</dbReference>
<dbReference type="PANTHER" id="PTHR19375">
    <property type="entry name" value="HEAT SHOCK PROTEIN 70KDA"/>
    <property type="match status" value="1"/>
</dbReference>
<dbReference type="GO" id="GO:0140662">
    <property type="term" value="F:ATP-dependent protein folding chaperone"/>
    <property type="evidence" value="ECO:0007669"/>
    <property type="project" value="InterPro"/>
</dbReference>
<dbReference type="InterPro" id="IPR029047">
    <property type="entry name" value="HSP70_peptide-bd_sf"/>
</dbReference>
<dbReference type="CDD" id="cd24029">
    <property type="entry name" value="ASKHA_NBD_HSP70_DnaK_HscA_HscC"/>
    <property type="match status" value="1"/>
</dbReference>
<dbReference type="EMBL" id="FQUU01000010">
    <property type="protein sequence ID" value="SHF39711.1"/>
    <property type="molecule type" value="Genomic_DNA"/>
</dbReference>
<reference evidence="5 6" key="1">
    <citation type="submission" date="2016-11" db="EMBL/GenBank/DDBJ databases">
        <authorList>
            <person name="Jaros S."/>
            <person name="Januszkiewicz K."/>
            <person name="Wedrychowicz H."/>
        </authorList>
    </citation>
    <scope>NUCLEOTIDE SEQUENCE [LARGE SCALE GENOMIC DNA]</scope>
    <source>
        <strain evidence="5 6">DSM 18119</strain>
    </source>
</reference>
<sequence length="844" mass="96223">MKPVNFGIDLGTTNSLIAKYDGNKVVVFKNPVGQKETLASVVAYRPERILVGDKAREYLTKDPVNVFGNFKRKMGTDERYYVVNIDDNITPVQLSELVLKELKNFIYTGETPEACVITIPASFDTMQSNATLKAGQAAGFKEIFLLQEPIAASLAFFNQFPEDLQKDGYWLVYDLGGGTFDAALVQATDQELKIVDHEGNNFLGGADFDFAIIEKIIVPEIILRTGIEDFEEEFRVKHGKYEKLYYEILYYAEEAKKELSYSKSVFVEFSAELNNKRYEFSIPITREKTDEIFLPLINETVRLVKNVLENNRLSSKDINQLVLVGGSTYVPQVREQLALQTGIPLNFSSDPTTSIVAGAAWYAANKYYESSGQNEIISAEAIASEILSTVDFIEPELHIETSYSKSSRDKEEVLLLFCEGAYENKFFRIIRADGGFDSGFVGLKAKKTEFLPLLPSVTNHFTLSVYDNRYEEIKSLSREISITQGKYTIGGQPLPYDISLEIDDVENKTTKLEAIFERNSVLPQKRTIYREISKTISKGSKDAIIINILEGDKSARPSSNLTIGCIEISGKDLKTDLIKGSDIEIQLHITDSRVLETSIFLVMTQQEFNNVFSISEKQINLERLREQYNLLENELIQTIRQFQYNENDAWEIKANALLEDLQSVKERLFKLKSNDKSDEKYVIAEKIMRVSQASDKLGGNERIAMLVEEYFEAKERVMETINTCDFEKQEMLKKFQKIEQSENSFIRSKNVSFIANKLKQLDDLHWDALCNTTSFLISRYIMWRELPAESYKDYPAARSLMKMADASLEKEKYPEFRRQVFSLTHLMVTIKDNINQAFKGTGIG</sequence>
<gene>
    <name evidence="5" type="ORF">SAMN02745131_02503</name>
</gene>
<dbReference type="InterPro" id="IPR018181">
    <property type="entry name" value="Heat_shock_70_CS"/>
</dbReference>
<organism evidence="5 6">
    <name type="scientific">Flavisolibacter ginsengisoli DSM 18119</name>
    <dbReference type="NCBI Taxonomy" id="1121884"/>
    <lineage>
        <taxon>Bacteria</taxon>
        <taxon>Pseudomonadati</taxon>
        <taxon>Bacteroidota</taxon>
        <taxon>Chitinophagia</taxon>
        <taxon>Chitinophagales</taxon>
        <taxon>Chitinophagaceae</taxon>
        <taxon>Flavisolibacter</taxon>
    </lineage>
</organism>
<keyword evidence="6" id="KW-1185">Reference proteome</keyword>
<feature type="coiled-coil region" evidence="4">
    <location>
        <begin position="614"/>
        <end position="674"/>
    </location>
</feature>
<evidence type="ECO:0000313" key="5">
    <source>
        <dbReference type="EMBL" id="SHF39711.1"/>
    </source>
</evidence>
<proteinExistence type="inferred from homology"/>
<keyword evidence="4" id="KW-0175">Coiled coil</keyword>
<dbReference type="PROSITE" id="PS00297">
    <property type="entry name" value="HSP70_1"/>
    <property type="match status" value="1"/>
</dbReference>
<dbReference type="InterPro" id="IPR043129">
    <property type="entry name" value="ATPase_NBD"/>
</dbReference>
<protein>
    <submittedName>
        <fullName evidence="5">Molecular chaperone DnaK</fullName>
    </submittedName>
</protein>
<keyword evidence="3" id="KW-0067">ATP-binding</keyword>
<dbReference type="AlphaFoldDB" id="A0A1M5BAW4"/>
<comment type="similarity">
    <text evidence="1">Belongs to the heat shock protein 70 family.</text>
</comment>
<keyword evidence="2" id="KW-0547">Nucleotide-binding</keyword>
<dbReference type="InterPro" id="IPR013126">
    <property type="entry name" value="Hsp_70_fam"/>
</dbReference>
<evidence type="ECO:0000256" key="2">
    <source>
        <dbReference type="ARBA" id="ARBA00022741"/>
    </source>
</evidence>
<dbReference type="PRINTS" id="PR00301">
    <property type="entry name" value="HEATSHOCK70"/>
</dbReference>
<dbReference type="Pfam" id="PF00012">
    <property type="entry name" value="HSP70"/>
    <property type="match status" value="1"/>
</dbReference>
<evidence type="ECO:0000256" key="1">
    <source>
        <dbReference type="ARBA" id="ARBA00007381"/>
    </source>
</evidence>
<dbReference type="PROSITE" id="PS01036">
    <property type="entry name" value="HSP70_3"/>
    <property type="match status" value="1"/>
</dbReference>
<evidence type="ECO:0000256" key="4">
    <source>
        <dbReference type="SAM" id="Coils"/>
    </source>
</evidence>